<keyword evidence="3" id="KW-1185">Reference proteome</keyword>
<accession>D5RK69</accession>
<gene>
    <name evidence="2" type="ORF">HMPREF0731_1479</name>
</gene>
<sequence>MKRRGVAVILAATPLAGMNSDAPPLAGPGPSDPGSPDPGPAGAGPAGAGGRPAAAGGRAGAELAERDRPGRRPDGLFQPAIRP</sequence>
<organism evidence="2 3">
    <name type="scientific">Pseudoroseomonas cervicalis ATCC 49957</name>
    <dbReference type="NCBI Taxonomy" id="525371"/>
    <lineage>
        <taxon>Bacteria</taxon>
        <taxon>Pseudomonadati</taxon>
        <taxon>Pseudomonadota</taxon>
        <taxon>Alphaproteobacteria</taxon>
        <taxon>Acetobacterales</taxon>
        <taxon>Roseomonadaceae</taxon>
        <taxon>Roseomonas</taxon>
    </lineage>
</organism>
<name>D5RK69_9PROT</name>
<evidence type="ECO:0000313" key="2">
    <source>
        <dbReference type="EMBL" id="EFH12302.1"/>
    </source>
</evidence>
<comment type="caution">
    <text evidence="2">The sequence shown here is derived from an EMBL/GenBank/DDBJ whole genome shotgun (WGS) entry which is preliminary data.</text>
</comment>
<evidence type="ECO:0000256" key="1">
    <source>
        <dbReference type="SAM" id="MobiDB-lite"/>
    </source>
</evidence>
<dbReference type="EMBL" id="ADVL01000248">
    <property type="protein sequence ID" value="EFH12302.1"/>
    <property type="molecule type" value="Genomic_DNA"/>
</dbReference>
<protein>
    <submittedName>
        <fullName evidence="2">Uncharacterized protein</fullName>
    </submittedName>
</protein>
<reference evidence="2 3" key="1">
    <citation type="submission" date="2010-04" db="EMBL/GenBank/DDBJ databases">
        <authorList>
            <person name="Qin X."/>
            <person name="Bachman B."/>
            <person name="Battles P."/>
            <person name="Bell A."/>
            <person name="Bess C."/>
            <person name="Bickham C."/>
            <person name="Chaboub L."/>
            <person name="Chen D."/>
            <person name="Coyle M."/>
            <person name="Deiros D.R."/>
            <person name="Dinh H."/>
            <person name="Forbes L."/>
            <person name="Fowler G."/>
            <person name="Francisco L."/>
            <person name="Fu Q."/>
            <person name="Gubbala S."/>
            <person name="Hale W."/>
            <person name="Han Y."/>
            <person name="Hemphill L."/>
            <person name="Highlander S.K."/>
            <person name="Hirani K."/>
            <person name="Hogues M."/>
            <person name="Jackson L."/>
            <person name="Jakkamsetti A."/>
            <person name="Javaid M."/>
            <person name="Jiang H."/>
            <person name="Korchina V."/>
            <person name="Kovar C."/>
            <person name="Lara F."/>
            <person name="Lee S."/>
            <person name="Mata R."/>
            <person name="Mathew T."/>
            <person name="Moen C."/>
            <person name="Morales K."/>
            <person name="Munidasa M."/>
            <person name="Nazareth L."/>
            <person name="Ngo R."/>
            <person name="Nguyen L."/>
            <person name="Okwuonu G."/>
            <person name="Ongeri F."/>
            <person name="Patil S."/>
            <person name="Petrosino J."/>
            <person name="Pham C."/>
            <person name="Pham P."/>
            <person name="Pu L.-L."/>
            <person name="Puazo M."/>
            <person name="Raj R."/>
            <person name="Reid J."/>
            <person name="Rouhana J."/>
            <person name="Saada N."/>
            <person name="Shang Y."/>
            <person name="Simmons D."/>
            <person name="Thornton R."/>
            <person name="Warren J."/>
            <person name="Weissenberger G."/>
            <person name="Zhang J."/>
            <person name="Zhang L."/>
            <person name="Zhou C."/>
            <person name="Zhu D."/>
            <person name="Muzny D."/>
            <person name="Worley K."/>
            <person name="Gibbs R."/>
        </authorList>
    </citation>
    <scope>NUCLEOTIDE SEQUENCE [LARGE SCALE GENOMIC DNA]</scope>
    <source>
        <strain evidence="2 3">ATCC 49957</strain>
    </source>
</reference>
<evidence type="ECO:0000313" key="3">
    <source>
        <dbReference type="Proteomes" id="UP000005324"/>
    </source>
</evidence>
<feature type="compositionally biased region" description="Gly residues" evidence="1">
    <location>
        <begin position="41"/>
        <end position="50"/>
    </location>
</feature>
<feature type="compositionally biased region" description="Basic and acidic residues" evidence="1">
    <location>
        <begin position="63"/>
        <end position="74"/>
    </location>
</feature>
<feature type="compositionally biased region" description="Pro residues" evidence="1">
    <location>
        <begin position="25"/>
        <end position="39"/>
    </location>
</feature>
<feature type="non-terminal residue" evidence="2">
    <location>
        <position position="83"/>
    </location>
</feature>
<dbReference type="Proteomes" id="UP000005324">
    <property type="component" value="Unassembled WGS sequence"/>
</dbReference>
<dbReference type="AlphaFoldDB" id="D5RK69"/>
<dbReference type="HOGENOM" id="CLU_2548117_0_0_5"/>
<feature type="region of interest" description="Disordered" evidence="1">
    <location>
        <begin position="13"/>
        <end position="83"/>
    </location>
</feature>
<feature type="compositionally biased region" description="Low complexity" evidence="1">
    <location>
        <begin position="51"/>
        <end position="62"/>
    </location>
</feature>
<proteinExistence type="predicted"/>